<evidence type="ECO:0000256" key="6">
    <source>
        <dbReference type="ARBA" id="ARBA00023180"/>
    </source>
</evidence>
<evidence type="ECO:0000256" key="5">
    <source>
        <dbReference type="ARBA" id="ARBA00023136"/>
    </source>
</evidence>
<evidence type="ECO:0000256" key="2">
    <source>
        <dbReference type="ARBA" id="ARBA00022692"/>
    </source>
</evidence>
<dbReference type="InterPro" id="IPR029382">
    <property type="entry name" value="NCU-G1"/>
</dbReference>
<comment type="subcellular location">
    <subcellularLocation>
        <location evidence="9">Lysosome membrane</location>
        <topology evidence="9">Single-pass type I membrane protein</topology>
        <orientation evidence="9">Lumenal side</orientation>
    </subcellularLocation>
</comment>
<keyword evidence="5 11" id="KW-0472">Membrane</keyword>
<evidence type="ECO:0000313" key="14">
    <source>
        <dbReference type="Proteomes" id="UP000001357"/>
    </source>
</evidence>
<protein>
    <submittedName>
        <fullName evidence="13">Uncharacterized protein</fullName>
    </submittedName>
</protein>
<feature type="transmembrane region" description="Helical" evidence="11">
    <location>
        <begin position="370"/>
        <end position="396"/>
    </location>
</feature>
<dbReference type="AlphaFoldDB" id="A9V156"/>
<feature type="signal peptide" evidence="12">
    <location>
        <begin position="1"/>
        <end position="20"/>
    </location>
</feature>
<dbReference type="Pfam" id="PF15065">
    <property type="entry name" value="NCU-G1"/>
    <property type="match status" value="1"/>
</dbReference>
<keyword evidence="14" id="KW-1185">Reference proteome</keyword>
<evidence type="ECO:0000256" key="11">
    <source>
        <dbReference type="SAM" id="Phobius"/>
    </source>
</evidence>
<dbReference type="FunCoup" id="A9V156">
    <property type="interactions" value="311"/>
</dbReference>
<evidence type="ECO:0000256" key="8">
    <source>
        <dbReference type="ARBA" id="ARBA00024176"/>
    </source>
</evidence>
<dbReference type="InParanoid" id="A9V156"/>
<dbReference type="PANTHER" id="PTHR31981:SF1">
    <property type="entry name" value="GLYCOSYLATED LYSOSOMAL MEMBRANE PROTEIN"/>
    <property type="match status" value="1"/>
</dbReference>
<dbReference type="RefSeq" id="XP_001746362.1">
    <property type="nucleotide sequence ID" value="XM_001746310.1"/>
</dbReference>
<keyword evidence="4 11" id="KW-1133">Transmembrane helix</keyword>
<organism evidence="13 14">
    <name type="scientific">Monosiga brevicollis</name>
    <name type="common">Choanoflagellate</name>
    <dbReference type="NCBI Taxonomy" id="81824"/>
    <lineage>
        <taxon>Eukaryota</taxon>
        <taxon>Choanoflagellata</taxon>
        <taxon>Craspedida</taxon>
        <taxon>Salpingoecidae</taxon>
        <taxon>Monosiga</taxon>
    </lineage>
</organism>
<comment type="similarity">
    <text evidence="1">Belongs to the GLMP family.</text>
</comment>
<name>A9V156_MONBE</name>
<dbReference type="GO" id="GO:0005765">
    <property type="term" value="C:lysosomal membrane"/>
    <property type="evidence" value="ECO:0007669"/>
    <property type="project" value="UniProtKB-SubCell"/>
</dbReference>
<dbReference type="Proteomes" id="UP000001357">
    <property type="component" value="Unassembled WGS sequence"/>
</dbReference>
<keyword evidence="7" id="KW-0458">Lysosome</keyword>
<dbReference type="KEGG" id="mbr:MONBRDRAFT_37349"/>
<gene>
    <name evidence="13" type="ORF">MONBRDRAFT_37349</name>
</gene>
<accession>A9V156</accession>
<evidence type="ECO:0000256" key="4">
    <source>
        <dbReference type="ARBA" id="ARBA00022989"/>
    </source>
</evidence>
<keyword evidence="2 11" id="KW-0812">Transmembrane</keyword>
<proteinExistence type="inferred from homology"/>
<dbReference type="EMBL" id="CH991553">
    <property type="protein sequence ID" value="EDQ88749.1"/>
    <property type="molecule type" value="Genomic_DNA"/>
</dbReference>
<dbReference type="GO" id="GO:0005764">
    <property type="term" value="C:lysosome"/>
    <property type="evidence" value="ECO:0000318"/>
    <property type="project" value="GO_Central"/>
</dbReference>
<evidence type="ECO:0000256" key="10">
    <source>
        <dbReference type="ARBA" id="ARBA00044960"/>
    </source>
</evidence>
<comment type="function">
    <text evidence="8">Required to protect lysosomal transporter MFSD1 from lysosomal proteolysis and for MFSD1 lysosomal localization.</text>
</comment>
<feature type="chain" id="PRO_5002745157" evidence="12">
    <location>
        <begin position="21"/>
        <end position="410"/>
    </location>
</feature>
<keyword evidence="3 12" id="KW-0732">Signal</keyword>
<dbReference type="PANTHER" id="PTHR31981">
    <property type="entry name" value="GLYCOSYLATED LYSOSOMAL MEMBRANE PROTEIN"/>
    <property type="match status" value="1"/>
</dbReference>
<sequence>MKASPTLWFALAALAMTAQGGWVRNPGRPADMTTSVEIAMGSLDAQPGTLFLAVASQDFTYFALNFDDHVDPGAVAINWTLFRNPTITPALVAEAITIKSGNRLQYGQAFVLDALLEFNDTKVEALHREMPLSLRSSAWTVKPGATSDTLTFNTSFTRDCSVNVSLLMHTGKGYAAVAPAIPIMPNASDINLILLGCNATIKNSRFGTRNHVYTSRTVRSTIAPLSRERHFSNLMPFLQTVLATDMKLKTEMSIDDEHSPAVFKLSILGTEKAPQAPSNQVTHGYLAFKPVVYGSASRGSSNMTSVQTNVSSLVPVDNATLPSSLFGGAGEGSELILLFGSKGDGWENASSYYMSAVLGTGDHGSNQFSFALLMTTIVSFGVPFIAFIVGGVYAVWKRSRLQRANYHQIN</sequence>
<evidence type="ECO:0000256" key="1">
    <source>
        <dbReference type="ARBA" id="ARBA00010599"/>
    </source>
</evidence>
<keyword evidence="6" id="KW-0325">Glycoprotein</keyword>
<evidence type="ECO:0000256" key="9">
    <source>
        <dbReference type="ARBA" id="ARBA00024189"/>
    </source>
</evidence>
<reference evidence="13 14" key="1">
    <citation type="journal article" date="2008" name="Nature">
        <title>The genome of the choanoflagellate Monosiga brevicollis and the origin of metazoans.</title>
        <authorList>
            <consortium name="JGI Sequencing"/>
            <person name="King N."/>
            <person name="Westbrook M.J."/>
            <person name="Young S.L."/>
            <person name="Kuo A."/>
            <person name="Abedin M."/>
            <person name="Chapman J."/>
            <person name="Fairclough S."/>
            <person name="Hellsten U."/>
            <person name="Isogai Y."/>
            <person name="Letunic I."/>
            <person name="Marr M."/>
            <person name="Pincus D."/>
            <person name="Putnam N."/>
            <person name="Rokas A."/>
            <person name="Wright K.J."/>
            <person name="Zuzow R."/>
            <person name="Dirks W."/>
            <person name="Good M."/>
            <person name="Goodstein D."/>
            <person name="Lemons D."/>
            <person name="Li W."/>
            <person name="Lyons J.B."/>
            <person name="Morris A."/>
            <person name="Nichols S."/>
            <person name="Richter D.J."/>
            <person name="Salamov A."/>
            <person name="Bork P."/>
            <person name="Lim W.A."/>
            <person name="Manning G."/>
            <person name="Miller W.T."/>
            <person name="McGinnis W."/>
            <person name="Shapiro H."/>
            <person name="Tjian R."/>
            <person name="Grigoriev I.V."/>
            <person name="Rokhsar D."/>
        </authorList>
    </citation>
    <scope>NUCLEOTIDE SEQUENCE [LARGE SCALE GENOMIC DNA]</scope>
    <source>
        <strain evidence="14">MX1 / ATCC 50154</strain>
    </source>
</reference>
<evidence type="ECO:0000256" key="7">
    <source>
        <dbReference type="ARBA" id="ARBA00023228"/>
    </source>
</evidence>
<evidence type="ECO:0000256" key="3">
    <source>
        <dbReference type="ARBA" id="ARBA00022729"/>
    </source>
</evidence>
<comment type="subunit">
    <text evidence="10">Interacts (via lumenal domain) with lysosomal protein MFSD1; the interaction starts while both proteins are still in the endoplasmic reticulum and is required for stabilization of MFSD1 in lysosomes but has no direct effect on its targeting to lysosomes or transporter activity.</text>
</comment>
<evidence type="ECO:0000256" key="12">
    <source>
        <dbReference type="SAM" id="SignalP"/>
    </source>
</evidence>
<evidence type="ECO:0000313" key="13">
    <source>
        <dbReference type="EMBL" id="EDQ88749.1"/>
    </source>
</evidence>
<dbReference type="GeneID" id="5891554"/>